<organism evidence="1 2">
    <name type="scientific">Elysia chlorotica</name>
    <name type="common">Eastern emerald elysia</name>
    <name type="synonym">Sea slug</name>
    <dbReference type="NCBI Taxonomy" id="188477"/>
    <lineage>
        <taxon>Eukaryota</taxon>
        <taxon>Metazoa</taxon>
        <taxon>Spiralia</taxon>
        <taxon>Lophotrochozoa</taxon>
        <taxon>Mollusca</taxon>
        <taxon>Gastropoda</taxon>
        <taxon>Heterobranchia</taxon>
        <taxon>Euthyneura</taxon>
        <taxon>Panpulmonata</taxon>
        <taxon>Sacoglossa</taxon>
        <taxon>Placobranchoidea</taxon>
        <taxon>Plakobranchidae</taxon>
        <taxon>Elysia</taxon>
    </lineage>
</organism>
<keyword evidence="2" id="KW-1185">Reference proteome</keyword>
<dbReference type="Pfam" id="PF13516">
    <property type="entry name" value="LRR_6"/>
    <property type="match status" value="2"/>
</dbReference>
<dbReference type="InterPro" id="IPR001611">
    <property type="entry name" value="Leu-rich_rpt"/>
</dbReference>
<dbReference type="PANTHER" id="PTHR24114">
    <property type="entry name" value="LEUCINE RICH REPEAT FAMILY PROTEIN"/>
    <property type="match status" value="1"/>
</dbReference>
<dbReference type="InterPro" id="IPR052394">
    <property type="entry name" value="LRR-containing"/>
</dbReference>
<evidence type="ECO:0000313" key="2">
    <source>
        <dbReference type="Proteomes" id="UP000271974"/>
    </source>
</evidence>
<dbReference type="OrthoDB" id="6122308at2759"/>
<comment type="caution">
    <text evidence="1">The sequence shown here is derived from an EMBL/GenBank/DDBJ whole genome shotgun (WGS) entry which is preliminary data.</text>
</comment>
<dbReference type="SMART" id="SM00368">
    <property type="entry name" value="LRR_RI"/>
    <property type="match status" value="2"/>
</dbReference>
<sequence length="299" mass="33482">MARNKFTSKAGDALGKMIGQASLMELNVSGNQLRGEGMTAFLTNIARNSNLERLDVSWNGIGPDAVRGLCTLIRQSTSLTSVDLTATGLNGECLDLICTQGLSKNGVLQRIELKNNPLLTHDLTTFLTRLYSYPTTAIRRVDLGDYQMLDSSVEQLLEELFWEKQIYVRSAGTFTYSRKKDSIENISSRFRKDSLSLVTRLDHGQRTALVKHFANVDMQEAVETGSDIITNSFLGRANDNKVTYKDLALRINIEKGNPRDVINSILEKQVIPEGSKRLIPRFSFSPEEIRKTHLLTQHS</sequence>
<protein>
    <submittedName>
        <fullName evidence="1">Uncharacterized protein</fullName>
    </submittedName>
</protein>
<accession>A0A3S0ZKY9</accession>
<evidence type="ECO:0000313" key="1">
    <source>
        <dbReference type="EMBL" id="RUS81329.1"/>
    </source>
</evidence>
<dbReference type="STRING" id="188477.A0A3S0ZKY9"/>
<dbReference type="PANTHER" id="PTHR24114:SF2">
    <property type="entry name" value="F-BOX DOMAIN-CONTAINING PROTEIN-RELATED"/>
    <property type="match status" value="1"/>
</dbReference>
<proteinExistence type="predicted"/>
<dbReference type="EMBL" id="RQTK01000343">
    <property type="protein sequence ID" value="RUS81329.1"/>
    <property type="molecule type" value="Genomic_DNA"/>
</dbReference>
<dbReference type="Gene3D" id="3.80.10.10">
    <property type="entry name" value="Ribonuclease Inhibitor"/>
    <property type="match status" value="1"/>
</dbReference>
<dbReference type="InterPro" id="IPR032675">
    <property type="entry name" value="LRR_dom_sf"/>
</dbReference>
<dbReference type="SUPFAM" id="SSF52047">
    <property type="entry name" value="RNI-like"/>
    <property type="match status" value="1"/>
</dbReference>
<dbReference type="Proteomes" id="UP000271974">
    <property type="component" value="Unassembled WGS sequence"/>
</dbReference>
<name>A0A3S0ZKY9_ELYCH</name>
<dbReference type="AlphaFoldDB" id="A0A3S0ZKY9"/>
<reference evidence="1 2" key="1">
    <citation type="submission" date="2019-01" db="EMBL/GenBank/DDBJ databases">
        <title>A draft genome assembly of the solar-powered sea slug Elysia chlorotica.</title>
        <authorList>
            <person name="Cai H."/>
            <person name="Li Q."/>
            <person name="Fang X."/>
            <person name="Li J."/>
            <person name="Curtis N.E."/>
            <person name="Altenburger A."/>
            <person name="Shibata T."/>
            <person name="Feng M."/>
            <person name="Maeda T."/>
            <person name="Schwartz J.A."/>
            <person name="Shigenobu S."/>
            <person name="Lundholm N."/>
            <person name="Nishiyama T."/>
            <person name="Yang H."/>
            <person name="Hasebe M."/>
            <person name="Li S."/>
            <person name="Pierce S.K."/>
            <person name="Wang J."/>
        </authorList>
    </citation>
    <scope>NUCLEOTIDE SEQUENCE [LARGE SCALE GENOMIC DNA]</scope>
    <source>
        <strain evidence="1">EC2010</strain>
        <tissue evidence="1">Whole organism of an adult</tissue>
    </source>
</reference>
<gene>
    <name evidence="1" type="ORF">EGW08_010896</name>
</gene>